<evidence type="ECO:0000313" key="2">
    <source>
        <dbReference type="Proteomes" id="UP000634134"/>
    </source>
</evidence>
<dbReference type="InterPro" id="IPR002763">
    <property type="entry name" value="DUF72"/>
</dbReference>
<dbReference type="PANTHER" id="PTHR30348:SF4">
    <property type="entry name" value="DUF72 DOMAIN-CONTAINING PROTEIN"/>
    <property type="match status" value="1"/>
</dbReference>
<dbReference type="SUPFAM" id="SSF117396">
    <property type="entry name" value="TM1631-like"/>
    <property type="match status" value="1"/>
</dbReference>
<evidence type="ECO:0000313" key="1">
    <source>
        <dbReference type="EMBL" id="MBE9466593.1"/>
    </source>
</evidence>
<sequence>MDKKAKIHIGTSGWSYKHWAGIYYPDGLKPTDYLSYHSKQFHTAEINTSFYHLPKEETVKNWVKQVPDEFLFCPKMSRYLSHMKKLHDAQEPVDRFCSIFDEIKQQLGPVLIQLPASVHFHEELTEEFYQVLKTKPDYKFAMEVRHESWFSDESIMLMKKFGVSLVLAHSNNFPYLEAITAKDIYVRFHGPMGLYSSSYDDNFLADYAEKFKSWKSEGHNIWAYFNNDINGYALENARKLIDLTQD</sequence>
<proteinExistence type="predicted"/>
<comment type="caution">
    <text evidence="1">The sequence shown here is derived from an EMBL/GenBank/DDBJ whole genome shotgun (WGS) entry which is preliminary data.</text>
</comment>
<keyword evidence="2" id="KW-1185">Reference proteome</keyword>
<reference evidence="2" key="1">
    <citation type="submission" date="2023-07" db="EMBL/GenBank/DDBJ databases">
        <title>Dyadobacter sp. nov 'subterranea' isolated from contaminted grondwater.</title>
        <authorList>
            <person name="Szabo I."/>
            <person name="Al-Omari J."/>
            <person name="Szerdahelyi S.G."/>
            <person name="Rado J."/>
        </authorList>
    </citation>
    <scope>NUCLEOTIDE SEQUENCE [LARGE SCALE GENOMIC DNA]</scope>
    <source>
        <strain evidence="2">UP-52</strain>
    </source>
</reference>
<name>A0ABR9WMI7_9BACT</name>
<dbReference type="EMBL" id="JACYGY010000002">
    <property type="protein sequence ID" value="MBE9466593.1"/>
    <property type="molecule type" value="Genomic_DNA"/>
</dbReference>
<dbReference type="Gene3D" id="3.20.20.410">
    <property type="entry name" value="Protein of unknown function UPF0759"/>
    <property type="match status" value="1"/>
</dbReference>
<dbReference type="RefSeq" id="WP_194124807.1">
    <property type="nucleotide sequence ID" value="NZ_JACYGY010000002.1"/>
</dbReference>
<dbReference type="Proteomes" id="UP000634134">
    <property type="component" value="Unassembled WGS sequence"/>
</dbReference>
<dbReference type="InterPro" id="IPR036520">
    <property type="entry name" value="UPF0759_sf"/>
</dbReference>
<gene>
    <name evidence="1" type="ORF">IEE83_32400</name>
</gene>
<organism evidence="1 2">
    <name type="scientific">Dyadobacter subterraneus</name>
    <dbReference type="NCBI Taxonomy" id="2773304"/>
    <lineage>
        <taxon>Bacteria</taxon>
        <taxon>Pseudomonadati</taxon>
        <taxon>Bacteroidota</taxon>
        <taxon>Cytophagia</taxon>
        <taxon>Cytophagales</taxon>
        <taxon>Spirosomataceae</taxon>
        <taxon>Dyadobacter</taxon>
    </lineage>
</organism>
<dbReference type="Pfam" id="PF01904">
    <property type="entry name" value="DUF72"/>
    <property type="match status" value="1"/>
</dbReference>
<protein>
    <submittedName>
        <fullName evidence="1">DUF72 domain-containing protein</fullName>
    </submittedName>
</protein>
<accession>A0ABR9WMI7</accession>
<dbReference type="PANTHER" id="PTHR30348">
    <property type="entry name" value="UNCHARACTERIZED PROTEIN YECE"/>
    <property type="match status" value="1"/>
</dbReference>